<sequence>MPLYEESSLPNGGQMLRSEASAQASSNPFNIPADEEIFRFREEERARKEQQKIAAQTTGVADKTTFAAQMQATATPDARTLLRELRPPKGPKPSTTLAASSVGTLDRRKEKENMSDFIAKKREIFLLQMSLDTKRAEIKKLEERARQREEALKKSEQMLEEDALRFDAFLKENDEKVQEAIKRAETEAKAKQDKVLEIKRLNTATAALRSELNKYEEQLEDCRRYKEFLDSITPPEWFEQQAAKLQRRKDALVAEWQAQCDALRHRREAGMAAKLQAESDYANARTQQQAERAERAIKDSLAFLKDIMKEKEPPPPNLDFQMDPDEEEMYFQEPSQLLAVYKQLEESNLFYIQNAQETEEALEELRQKLRDTRARMDAEALGLQGQVSALQAAIVAAREKARRLKDRTLENEGAFTLSMGNTTGAGNSNAGPPGGGSSNAAAGPVNLKQLGDKVREVYVRCGFDADASISTLQMLTNIEMKLEEYLASVEAMPGEYVDNAEKAREKERRKVARDEKLSAQHREHEARMARALERAAAPVFKKSGKPLMFRSAPPQRKKVVQADDRNDEEAELEAYLAQDMI</sequence>
<keyword evidence="1 2" id="KW-0175">Coiled coil</keyword>
<dbReference type="GO" id="GO:0005856">
    <property type="term" value="C:cytoskeleton"/>
    <property type="evidence" value="ECO:0007669"/>
    <property type="project" value="UniProtKB-ARBA"/>
</dbReference>
<feature type="domain" description="DUF4200" evidence="4">
    <location>
        <begin position="117"/>
        <end position="234"/>
    </location>
</feature>
<dbReference type="PANTHER" id="PTHR21683">
    <property type="entry name" value="COILED-COIL DOMAIN-CONTAINING PROTEIN 42 LIKE-2-LIKE-RELATED"/>
    <property type="match status" value="1"/>
</dbReference>
<dbReference type="AlphaFoldDB" id="A0AAD3DQW1"/>
<feature type="compositionally biased region" description="Polar residues" evidence="3">
    <location>
        <begin position="20"/>
        <end position="29"/>
    </location>
</feature>
<dbReference type="EMBL" id="BMAR01000009">
    <property type="protein sequence ID" value="GFR44967.1"/>
    <property type="molecule type" value="Genomic_DNA"/>
</dbReference>
<feature type="region of interest" description="Disordered" evidence="3">
    <location>
        <begin position="544"/>
        <end position="566"/>
    </location>
</feature>
<gene>
    <name evidence="5" type="ORF">Agub_g6277</name>
</gene>
<feature type="coiled-coil region" evidence="2">
    <location>
        <begin position="341"/>
        <end position="407"/>
    </location>
</feature>
<evidence type="ECO:0000256" key="3">
    <source>
        <dbReference type="SAM" id="MobiDB-lite"/>
    </source>
</evidence>
<feature type="compositionally biased region" description="Low complexity" evidence="3">
    <location>
        <begin position="420"/>
        <end position="431"/>
    </location>
</feature>
<name>A0AAD3DQW1_9CHLO</name>
<accession>A0AAD3DQW1</accession>
<feature type="coiled-coil region" evidence="2">
    <location>
        <begin position="124"/>
        <end position="225"/>
    </location>
</feature>
<dbReference type="InterPro" id="IPR025252">
    <property type="entry name" value="DUF4200"/>
</dbReference>
<evidence type="ECO:0000256" key="2">
    <source>
        <dbReference type="SAM" id="Coils"/>
    </source>
</evidence>
<feature type="compositionally biased region" description="Polar residues" evidence="3">
    <location>
        <begin position="93"/>
        <end position="103"/>
    </location>
</feature>
<proteinExistence type="predicted"/>
<keyword evidence="6" id="KW-1185">Reference proteome</keyword>
<dbReference type="Pfam" id="PF13863">
    <property type="entry name" value="DUF4200"/>
    <property type="match status" value="1"/>
</dbReference>
<dbReference type="Proteomes" id="UP001054857">
    <property type="component" value="Unassembled WGS sequence"/>
</dbReference>
<evidence type="ECO:0000256" key="1">
    <source>
        <dbReference type="ARBA" id="ARBA00023054"/>
    </source>
</evidence>
<feature type="region of interest" description="Disordered" evidence="3">
    <location>
        <begin position="1"/>
        <end position="32"/>
    </location>
</feature>
<evidence type="ECO:0000259" key="4">
    <source>
        <dbReference type="Pfam" id="PF13863"/>
    </source>
</evidence>
<feature type="region of interest" description="Disordered" evidence="3">
    <location>
        <begin position="417"/>
        <end position="443"/>
    </location>
</feature>
<feature type="coiled-coil region" evidence="2">
    <location>
        <begin position="497"/>
        <end position="534"/>
    </location>
</feature>
<dbReference type="InterPro" id="IPR051147">
    <property type="entry name" value="CFAP_domain-containing"/>
</dbReference>
<comment type="caution">
    <text evidence="5">The sequence shown here is derived from an EMBL/GenBank/DDBJ whole genome shotgun (WGS) entry which is preliminary data.</text>
</comment>
<evidence type="ECO:0000313" key="5">
    <source>
        <dbReference type="EMBL" id="GFR44967.1"/>
    </source>
</evidence>
<dbReference type="PANTHER" id="PTHR21683:SF3">
    <property type="entry name" value="CILIA AND FLAGELLA ASSOCIATED PROTEIN 100"/>
    <property type="match status" value="1"/>
</dbReference>
<evidence type="ECO:0000313" key="6">
    <source>
        <dbReference type="Proteomes" id="UP001054857"/>
    </source>
</evidence>
<organism evidence="5 6">
    <name type="scientific">Astrephomene gubernaculifera</name>
    <dbReference type="NCBI Taxonomy" id="47775"/>
    <lineage>
        <taxon>Eukaryota</taxon>
        <taxon>Viridiplantae</taxon>
        <taxon>Chlorophyta</taxon>
        <taxon>core chlorophytes</taxon>
        <taxon>Chlorophyceae</taxon>
        <taxon>CS clade</taxon>
        <taxon>Chlamydomonadales</taxon>
        <taxon>Astrephomenaceae</taxon>
        <taxon>Astrephomene</taxon>
    </lineage>
</organism>
<feature type="region of interest" description="Disordered" evidence="3">
    <location>
        <begin position="72"/>
        <end position="109"/>
    </location>
</feature>
<protein>
    <recommendedName>
        <fullName evidence="4">DUF4200 domain-containing protein</fullName>
    </recommendedName>
</protein>
<reference evidence="5 6" key="1">
    <citation type="journal article" date="2021" name="Sci. Rep.">
        <title>Genome sequencing of the multicellular alga Astrephomene provides insights into convergent evolution of germ-soma differentiation.</title>
        <authorList>
            <person name="Yamashita S."/>
            <person name="Yamamoto K."/>
            <person name="Matsuzaki R."/>
            <person name="Suzuki S."/>
            <person name="Yamaguchi H."/>
            <person name="Hirooka S."/>
            <person name="Minakuchi Y."/>
            <person name="Miyagishima S."/>
            <person name="Kawachi M."/>
            <person name="Toyoda A."/>
            <person name="Nozaki H."/>
        </authorList>
    </citation>
    <scope>NUCLEOTIDE SEQUENCE [LARGE SCALE GENOMIC DNA]</scope>
    <source>
        <strain evidence="5 6">NIES-4017</strain>
    </source>
</reference>